<evidence type="ECO:0000256" key="5">
    <source>
        <dbReference type="ARBA" id="ARBA00022679"/>
    </source>
</evidence>
<dbReference type="PANTHER" id="PTHR11557">
    <property type="entry name" value="PORPHOBILINOGEN DEAMINASE"/>
    <property type="match status" value="1"/>
</dbReference>
<dbReference type="PANTHER" id="PTHR11557:SF0">
    <property type="entry name" value="PORPHOBILINOGEN DEAMINASE"/>
    <property type="match status" value="1"/>
</dbReference>
<dbReference type="SUPFAM" id="SSF53850">
    <property type="entry name" value="Periplasmic binding protein-like II"/>
    <property type="match status" value="1"/>
</dbReference>
<feature type="modified residue" description="S-(dipyrrolylmethanemethyl)cysteine" evidence="8">
    <location>
        <position position="241"/>
    </location>
</feature>
<dbReference type="Gene3D" id="3.30.160.40">
    <property type="entry name" value="Porphobilinogen deaminase, C-terminal domain"/>
    <property type="match status" value="1"/>
</dbReference>
<name>A0A6L2R5A0_9BACT</name>
<evidence type="ECO:0000256" key="2">
    <source>
        <dbReference type="ARBA" id="ARBA00004735"/>
    </source>
</evidence>
<dbReference type="GO" id="GO:0004418">
    <property type="term" value="F:hydroxymethylbilane synthase activity"/>
    <property type="evidence" value="ECO:0007669"/>
    <property type="project" value="UniProtKB-UniRule"/>
</dbReference>
<evidence type="ECO:0000256" key="8">
    <source>
        <dbReference type="HAMAP-Rule" id="MF_00260"/>
    </source>
</evidence>
<evidence type="ECO:0000259" key="10">
    <source>
        <dbReference type="Pfam" id="PF03900"/>
    </source>
</evidence>
<comment type="function">
    <text evidence="1 8">Tetrapolymerization of the monopyrrole PBG into the hydroxymethylbilane pre-uroporphyrinogen in several discrete steps.</text>
</comment>
<dbReference type="InterPro" id="IPR000860">
    <property type="entry name" value="HemC"/>
</dbReference>
<evidence type="ECO:0000259" key="9">
    <source>
        <dbReference type="Pfam" id="PF01379"/>
    </source>
</evidence>
<evidence type="ECO:0000256" key="4">
    <source>
        <dbReference type="ARBA" id="ARBA00011245"/>
    </source>
</evidence>
<dbReference type="Pfam" id="PF01379">
    <property type="entry name" value="Porphobil_deam"/>
    <property type="match status" value="1"/>
</dbReference>
<comment type="caution">
    <text evidence="11">The sequence shown here is derived from an EMBL/GenBank/DDBJ whole genome shotgun (WGS) entry which is preliminary data.</text>
</comment>
<dbReference type="EMBL" id="BLLL01000003">
    <property type="protein sequence ID" value="GFH62695.1"/>
    <property type="molecule type" value="Genomic_DNA"/>
</dbReference>
<feature type="domain" description="Porphobilinogen deaminase C-terminal" evidence="10">
    <location>
        <begin position="226"/>
        <end position="295"/>
    </location>
</feature>
<keyword evidence="6 8" id="KW-0627">Porphyrin biosynthesis</keyword>
<dbReference type="InterPro" id="IPR022418">
    <property type="entry name" value="Porphobilinogen_deaminase_C"/>
</dbReference>
<dbReference type="PIRSF" id="PIRSF001438">
    <property type="entry name" value="4pyrrol_synth_OHMeBilane_synth"/>
    <property type="match status" value="1"/>
</dbReference>
<dbReference type="AlphaFoldDB" id="A0A6L2R5A0"/>
<dbReference type="CDD" id="cd13646">
    <property type="entry name" value="PBP2_EcHMBS_like"/>
    <property type="match status" value="1"/>
</dbReference>
<dbReference type="NCBIfam" id="TIGR00212">
    <property type="entry name" value="hemC"/>
    <property type="match status" value="1"/>
</dbReference>
<comment type="pathway">
    <text evidence="2">Porphyrin-containing compound metabolism; protoporphyrin-IX biosynthesis; coproporphyrinogen-III from 5-aminolevulinate: step 2/4.</text>
</comment>
<dbReference type="Gene3D" id="3.40.190.10">
    <property type="entry name" value="Periplasmic binding protein-like II"/>
    <property type="match status" value="2"/>
</dbReference>
<dbReference type="PROSITE" id="PS00533">
    <property type="entry name" value="PORPHOBILINOGEN_DEAM"/>
    <property type="match status" value="1"/>
</dbReference>
<reference evidence="11 12" key="1">
    <citation type="journal article" date="2020" name="ISME J.">
        <title>Parallel Reductive Genome Evolution in Desulfovibrio Ectosymbionts Independently Acquired by Trichonympha Protists in the Termite Gut.</title>
        <authorList>
            <person name="Takeuchi M."/>
            <person name="Kuwahara H."/>
            <person name="Murakami T."/>
            <person name="Takahashi K."/>
            <person name="Kajitani R."/>
            <person name="Toyoda A."/>
            <person name="Itoh T."/>
            <person name="Ohkuma M."/>
            <person name="Hongoh Y."/>
        </authorList>
    </citation>
    <scope>NUCLEOTIDE SEQUENCE [LARGE SCALE GENOMIC DNA]</scope>
    <source>
        <strain evidence="11">ZnDsv-02</strain>
    </source>
</reference>
<evidence type="ECO:0000256" key="7">
    <source>
        <dbReference type="ARBA" id="ARBA00048169"/>
    </source>
</evidence>
<dbReference type="Proteomes" id="UP000505077">
    <property type="component" value="Unassembled WGS sequence"/>
</dbReference>
<feature type="domain" description="Porphobilinogen deaminase N-terminal" evidence="9">
    <location>
        <begin position="5"/>
        <end position="212"/>
    </location>
</feature>
<comment type="miscellaneous">
    <text evidence="8">The porphobilinogen subunits are added to the dipyrromethane group.</text>
</comment>
<dbReference type="InterPro" id="IPR022419">
    <property type="entry name" value="Porphobilin_deaminase_cofac_BS"/>
</dbReference>
<dbReference type="InterPro" id="IPR036803">
    <property type="entry name" value="Porphobilinogen_deaminase_C_sf"/>
</dbReference>
<dbReference type="InterPro" id="IPR022417">
    <property type="entry name" value="Porphobilin_deaminase_N"/>
</dbReference>
<dbReference type="Pfam" id="PF03900">
    <property type="entry name" value="Porphobil_deamC"/>
    <property type="match status" value="1"/>
</dbReference>
<comment type="subunit">
    <text evidence="4 8">Monomer.</text>
</comment>
<dbReference type="EC" id="2.5.1.61" evidence="8"/>
<dbReference type="SUPFAM" id="SSF54782">
    <property type="entry name" value="Porphobilinogen deaminase (hydroxymethylbilane synthase), C-terminal domain"/>
    <property type="match status" value="1"/>
</dbReference>
<dbReference type="PRINTS" id="PR00151">
    <property type="entry name" value="PORPHBDMNASE"/>
</dbReference>
<comment type="similarity">
    <text evidence="3 8">Belongs to the HMBS family.</text>
</comment>
<evidence type="ECO:0000313" key="12">
    <source>
        <dbReference type="Proteomes" id="UP000505077"/>
    </source>
</evidence>
<evidence type="ECO:0000256" key="3">
    <source>
        <dbReference type="ARBA" id="ARBA00005638"/>
    </source>
</evidence>
<dbReference type="FunFam" id="3.40.190.10:FF:000004">
    <property type="entry name" value="Porphobilinogen deaminase"/>
    <property type="match status" value="1"/>
</dbReference>
<comment type="catalytic activity">
    <reaction evidence="7 8">
        <text>4 porphobilinogen + H2O = hydroxymethylbilane + 4 NH4(+)</text>
        <dbReference type="Rhea" id="RHEA:13185"/>
        <dbReference type="ChEBI" id="CHEBI:15377"/>
        <dbReference type="ChEBI" id="CHEBI:28938"/>
        <dbReference type="ChEBI" id="CHEBI:57845"/>
        <dbReference type="ChEBI" id="CHEBI:58126"/>
        <dbReference type="EC" id="2.5.1.61"/>
    </reaction>
</comment>
<organism evidence="11 12">
    <name type="scientific">Candidatus Desulfovibrio kirbyi</name>
    <dbReference type="NCBI Taxonomy" id="2696086"/>
    <lineage>
        <taxon>Bacteria</taxon>
        <taxon>Pseudomonadati</taxon>
        <taxon>Thermodesulfobacteriota</taxon>
        <taxon>Desulfovibrionia</taxon>
        <taxon>Desulfovibrionales</taxon>
        <taxon>Desulfovibrionaceae</taxon>
        <taxon>Desulfovibrio</taxon>
    </lineage>
</organism>
<dbReference type="HAMAP" id="MF_00260">
    <property type="entry name" value="Porphobil_deam"/>
    <property type="match status" value="1"/>
</dbReference>
<protein>
    <recommendedName>
        <fullName evidence="8">Porphobilinogen deaminase</fullName>
        <shortName evidence="8">PBG</shortName>
        <ecNumber evidence="8">2.5.1.61</ecNumber>
    </recommendedName>
    <alternativeName>
        <fullName evidence="8">Hydroxymethylbilane synthase</fullName>
        <shortName evidence="8">HMBS</shortName>
    </alternativeName>
    <alternativeName>
        <fullName evidence="8">Pre-uroporphyrinogen synthase</fullName>
    </alternativeName>
</protein>
<comment type="cofactor">
    <cofactor evidence="8">
        <name>dipyrromethane</name>
        <dbReference type="ChEBI" id="CHEBI:60342"/>
    </cofactor>
    <text evidence="8">Binds 1 dipyrromethane group covalently.</text>
</comment>
<dbReference type="GO" id="GO:0006782">
    <property type="term" value="P:protoporphyrinogen IX biosynthetic process"/>
    <property type="evidence" value="ECO:0007669"/>
    <property type="project" value="UniProtKB-UniRule"/>
</dbReference>
<dbReference type="GO" id="GO:0005737">
    <property type="term" value="C:cytoplasm"/>
    <property type="evidence" value="ECO:0007669"/>
    <property type="project" value="UniProtKB-UniRule"/>
</dbReference>
<dbReference type="UniPathway" id="UPA00251">
    <property type="reaction ID" value="UER00319"/>
</dbReference>
<keyword evidence="5 8" id="KW-0808">Transferase</keyword>
<evidence type="ECO:0000256" key="6">
    <source>
        <dbReference type="ARBA" id="ARBA00023244"/>
    </source>
</evidence>
<sequence>MSKSLTIATRGSRLAIWQAEHIKSRLQQLCPDKDISLNMIKTTGDVILDAPLSRIGGKGVFVKEIEEALLRGKADLAVHSIKDVPTDLPDGLTLACIPAREECADCLLSVDYRAIHELPQNARVGTSSLRRQAQLLAQRPDLRIADLRGNVDTRLRKLRDNKYDAIVLASAGIKRLRLSAPHICRLDPEHFLPAAGQGALGIECRKEDSALREILLALDDAPTRVCVEAERAFLAALEGGCQAPIAVHARLCGQDGLLIDGLLAGMDGSVVLRERLIGPASHAAETGFRLAETLLDMGGRALLKKIYPQQ</sequence>
<dbReference type="FunFam" id="3.40.190.10:FF:000005">
    <property type="entry name" value="Porphobilinogen deaminase"/>
    <property type="match status" value="1"/>
</dbReference>
<accession>A0A6L2R5A0</accession>
<evidence type="ECO:0000256" key="1">
    <source>
        <dbReference type="ARBA" id="ARBA00002869"/>
    </source>
</evidence>
<gene>
    <name evidence="8 11" type="primary">hemC</name>
    <name evidence="11" type="ORF">ZNDK_0466</name>
</gene>
<evidence type="ECO:0000313" key="11">
    <source>
        <dbReference type="EMBL" id="GFH62695.1"/>
    </source>
</evidence>
<proteinExistence type="inferred from homology"/>